<evidence type="ECO:0000313" key="1">
    <source>
        <dbReference type="EMBL" id="JAH83713.1"/>
    </source>
</evidence>
<name>A0A0E9W2K6_ANGAN</name>
<reference evidence="1" key="2">
    <citation type="journal article" date="2015" name="Fish Shellfish Immunol.">
        <title>Early steps in the European eel (Anguilla anguilla)-Vibrio vulnificus interaction in the gills: Role of the RtxA13 toxin.</title>
        <authorList>
            <person name="Callol A."/>
            <person name="Pajuelo D."/>
            <person name="Ebbesson L."/>
            <person name="Teles M."/>
            <person name="MacKenzie S."/>
            <person name="Amaro C."/>
        </authorList>
    </citation>
    <scope>NUCLEOTIDE SEQUENCE</scope>
</reference>
<reference evidence="1" key="1">
    <citation type="submission" date="2014-11" db="EMBL/GenBank/DDBJ databases">
        <authorList>
            <person name="Amaro Gonzalez C."/>
        </authorList>
    </citation>
    <scope>NUCLEOTIDE SEQUENCE</scope>
</reference>
<proteinExistence type="predicted"/>
<sequence>MRGQMSKQNISSITDALTNIIPSKIKTN</sequence>
<protein>
    <submittedName>
        <fullName evidence="1">Uncharacterized protein</fullName>
    </submittedName>
</protein>
<organism evidence="1">
    <name type="scientific">Anguilla anguilla</name>
    <name type="common">European freshwater eel</name>
    <name type="synonym">Muraena anguilla</name>
    <dbReference type="NCBI Taxonomy" id="7936"/>
    <lineage>
        <taxon>Eukaryota</taxon>
        <taxon>Metazoa</taxon>
        <taxon>Chordata</taxon>
        <taxon>Craniata</taxon>
        <taxon>Vertebrata</taxon>
        <taxon>Euteleostomi</taxon>
        <taxon>Actinopterygii</taxon>
        <taxon>Neopterygii</taxon>
        <taxon>Teleostei</taxon>
        <taxon>Anguilliformes</taxon>
        <taxon>Anguillidae</taxon>
        <taxon>Anguilla</taxon>
    </lineage>
</organism>
<dbReference type="EMBL" id="GBXM01024864">
    <property type="protein sequence ID" value="JAH83713.1"/>
    <property type="molecule type" value="Transcribed_RNA"/>
</dbReference>
<dbReference type="AlphaFoldDB" id="A0A0E9W2K6"/>
<accession>A0A0E9W2K6</accession>